<sequence length="302" mass="31594">AMLALGARAGGIGDLVAEGALTGRSTRLLESRMAHAVNERVVLRRQAADATVATPSSTSNMTQWDADVNTACQAALAKLTTATNPSGTCTCYNLPVLNTETGAFMADLRLYQISTANQDFVGIPPDQVMVALSYNGASVSPVNMTTAQSVVTAKRATTPQLLQTYMFVGQIDQAKVAAGMNLSVIEEYVTPIVTLSAKNTSGQIVSTNVSSNEASFLTGALSTDVVLSSTTLAQIAVDQVVAGLANGTVAFVLPGVNLLIFPIGLVITGTWFVIGLAVIGFGFFERVQYREAYRQSSALATK</sequence>
<proteinExistence type="predicted"/>
<dbReference type="OrthoDB" id="2596908at2759"/>
<keyword evidence="3" id="KW-1185">Reference proteome</keyword>
<feature type="transmembrane region" description="Helical" evidence="1">
    <location>
        <begin position="259"/>
        <end position="284"/>
    </location>
</feature>
<protein>
    <submittedName>
        <fullName evidence="2">Uncharacterized protein</fullName>
    </submittedName>
</protein>
<dbReference type="InParanoid" id="A0A2T3A0R0"/>
<feature type="non-terminal residue" evidence="2">
    <location>
        <position position="1"/>
    </location>
</feature>
<evidence type="ECO:0000313" key="2">
    <source>
        <dbReference type="EMBL" id="PSR80688.1"/>
    </source>
</evidence>
<feature type="non-terminal residue" evidence="2">
    <location>
        <position position="302"/>
    </location>
</feature>
<organism evidence="2 3">
    <name type="scientific">Coniella lustricola</name>
    <dbReference type="NCBI Taxonomy" id="2025994"/>
    <lineage>
        <taxon>Eukaryota</taxon>
        <taxon>Fungi</taxon>
        <taxon>Dikarya</taxon>
        <taxon>Ascomycota</taxon>
        <taxon>Pezizomycotina</taxon>
        <taxon>Sordariomycetes</taxon>
        <taxon>Sordariomycetidae</taxon>
        <taxon>Diaporthales</taxon>
        <taxon>Schizoparmaceae</taxon>
        <taxon>Coniella</taxon>
    </lineage>
</organism>
<gene>
    <name evidence="2" type="ORF">BD289DRAFT_354943</name>
</gene>
<keyword evidence="1" id="KW-0472">Membrane</keyword>
<keyword evidence="1" id="KW-0812">Transmembrane</keyword>
<reference evidence="2 3" key="1">
    <citation type="journal article" date="2018" name="Mycol. Prog.">
        <title>Coniella lustricola, a new species from submerged detritus.</title>
        <authorList>
            <person name="Raudabaugh D.B."/>
            <person name="Iturriaga T."/>
            <person name="Carver A."/>
            <person name="Mondo S."/>
            <person name="Pangilinan J."/>
            <person name="Lipzen A."/>
            <person name="He G."/>
            <person name="Amirebrahimi M."/>
            <person name="Grigoriev I.V."/>
            <person name="Miller A.N."/>
        </authorList>
    </citation>
    <scope>NUCLEOTIDE SEQUENCE [LARGE SCALE GENOMIC DNA]</scope>
    <source>
        <strain evidence="2 3">B22-T-1</strain>
    </source>
</reference>
<name>A0A2T3A0R0_9PEZI</name>
<evidence type="ECO:0000313" key="3">
    <source>
        <dbReference type="Proteomes" id="UP000241462"/>
    </source>
</evidence>
<dbReference type="EMBL" id="KZ678522">
    <property type="protein sequence ID" value="PSR80688.1"/>
    <property type="molecule type" value="Genomic_DNA"/>
</dbReference>
<dbReference type="STRING" id="2025994.A0A2T3A0R0"/>
<accession>A0A2T3A0R0</accession>
<dbReference type="AlphaFoldDB" id="A0A2T3A0R0"/>
<evidence type="ECO:0000256" key="1">
    <source>
        <dbReference type="SAM" id="Phobius"/>
    </source>
</evidence>
<keyword evidence="1" id="KW-1133">Transmembrane helix</keyword>
<dbReference type="Proteomes" id="UP000241462">
    <property type="component" value="Unassembled WGS sequence"/>
</dbReference>